<dbReference type="OrthoDB" id="9970435at2759"/>
<dbReference type="PANTHER" id="PTHR10783">
    <property type="entry name" value="XENOTROPIC AND POLYTROPIC RETROVIRUS RECEPTOR 1-RELATED"/>
    <property type="match status" value="1"/>
</dbReference>
<feature type="domain" description="EXS" evidence="11">
    <location>
        <begin position="533"/>
        <end position="733"/>
    </location>
</feature>
<sequence length="733" mass="85631">MVQEWQGAYMDYNHLKKLLKHIIVKSPQLDPGPHRASAIIKKRTLHRGSSTGRPDNVTNEITESPIQLQPGSENCFQTMFVREGQELEILFFKTVDVEFNKVAKFYEAKVKEVKLRAHKLSVQMDALIALRLKVDNKPSWVTGQNQGGLHNDMIHEVDQPNNEVHSEDETILSEKDNISDIRDSEILEHVKINVDPGTPVSTLRNLIKSTKSKPSLSKYELQKAEKTLQRAFVEFYQQLRLLKSYHFLNMLAFSKIMKKYDKITSRNTSTSFIEIVGKSYLGSCNEVNMLVERLEKAFIKHFTDGDRRKGMNYLRPTTKKEKHSVSFFLGLFTGCCAALIGGINVSIHARDLLDHEGQEQYMSNIFPLYSLFVYIVLHMLMYGANTYLWRRYHVNYPFIFGFKPGTELGFREVFLLASGLSALGLAGVLANLDMEMDPETEKFQMLTELVPLGLVTVVLLITFFPLNIIYRSSRFFFIRCAWRCIWAPLYTVRKIIQKYYNVLNWQIQAIRSLQFYVCYYGWGDFRRRSNKCLESDVYKIFYIAVAIIPFSSRLLQASLAYIFCLRVLFEDKNPKQFFNGLKYFSTVVALVMRTMYSLRRQTYWRVLAASTSGVTTVYNTYWDIVIDWGLLRRNAKNRWLRDNLLISCKPVYFVAIVVNVLLRLVWMQLILDFNEAPFLHRNTMILIVSCLEILRRGIWNFFRLENEHFNNIEKFRAFKSVTLPFYYQDGKMM</sequence>
<dbReference type="PROSITE" id="PS51380">
    <property type="entry name" value="EXS"/>
    <property type="match status" value="1"/>
</dbReference>
<feature type="transmembrane region" description="Helical" evidence="10">
    <location>
        <begin position="542"/>
        <end position="565"/>
    </location>
</feature>
<comment type="similarity">
    <text evidence="2">Belongs to the SYG1 (TC 2.A.94) family.</text>
</comment>
<keyword evidence="3" id="KW-0813">Transport</keyword>
<feature type="transmembrane region" description="Helical" evidence="10">
    <location>
        <begin position="643"/>
        <end position="666"/>
    </location>
</feature>
<evidence type="ECO:0000256" key="6">
    <source>
        <dbReference type="ARBA" id="ARBA00022692"/>
    </source>
</evidence>
<gene>
    <name evidence="13" type="ORF">SHERM_20546</name>
</gene>
<evidence type="ECO:0000256" key="1">
    <source>
        <dbReference type="ARBA" id="ARBA00004651"/>
    </source>
</evidence>
<accession>A0A9N7N8J6</accession>
<keyword evidence="4" id="KW-1003">Cell membrane</keyword>
<comment type="subcellular location">
    <subcellularLocation>
        <location evidence="1">Cell membrane</location>
        <topology evidence="1">Multi-pass membrane protein</topology>
    </subcellularLocation>
</comment>
<evidence type="ECO:0000313" key="13">
    <source>
        <dbReference type="EMBL" id="CAA0823386.1"/>
    </source>
</evidence>
<keyword evidence="7 10" id="KW-1133">Transmembrane helix</keyword>
<dbReference type="PROSITE" id="PS51382">
    <property type="entry name" value="SPX"/>
    <property type="match status" value="1"/>
</dbReference>
<dbReference type="Pfam" id="PF03105">
    <property type="entry name" value="SPX"/>
    <property type="match status" value="1"/>
</dbReference>
<dbReference type="InterPro" id="IPR004331">
    <property type="entry name" value="SPX_dom"/>
</dbReference>
<proteinExistence type="inferred from homology"/>
<protein>
    <submittedName>
        <fullName evidence="13">Phosphate transporter PHO1 homolog 3</fullName>
    </submittedName>
</protein>
<evidence type="ECO:0000256" key="7">
    <source>
        <dbReference type="ARBA" id="ARBA00022989"/>
    </source>
</evidence>
<feature type="transmembrane region" description="Helical" evidence="10">
    <location>
        <begin position="367"/>
        <end position="388"/>
    </location>
</feature>
<dbReference type="EMBL" id="CACSLK010024540">
    <property type="protein sequence ID" value="CAA0823386.1"/>
    <property type="molecule type" value="Genomic_DNA"/>
</dbReference>
<evidence type="ECO:0000256" key="5">
    <source>
        <dbReference type="ARBA" id="ARBA00022592"/>
    </source>
</evidence>
<keyword evidence="14" id="KW-1185">Reference proteome</keyword>
<keyword evidence="6 10" id="KW-0812">Transmembrane</keyword>
<dbReference type="GO" id="GO:0005886">
    <property type="term" value="C:plasma membrane"/>
    <property type="evidence" value="ECO:0007669"/>
    <property type="project" value="UniProtKB-SubCell"/>
</dbReference>
<dbReference type="AlphaFoldDB" id="A0A9N7N8J6"/>
<dbReference type="GO" id="GO:0005802">
    <property type="term" value="C:trans-Golgi network"/>
    <property type="evidence" value="ECO:0007669"/>
    <property type="project" value="TreeGrafter"/>
</dbReference>
<evidence type="ECO:0000256" key="3">
    <source>
        <dbReference type="ARBA" id="ARBA00022448"/>
    </source>
</evidence>
<dbReference type="InterPro" id="IPR004342">
    <property type="entry name" value="EXS_C"/>
</dbReference>
<dbReference type="GO" id="GO:0016036">
    <property type="term" value="P:cellular response to phosphate starvation"/>
    <property type="evidence" value="ECO:0007669"/>
    <property type="project" value="TreeGrafter"/>
</dbReference>
<dbReference type="GO" id="GO:0006817">
    <property type="term" value="P:phosphate ion transport"/>
    <property type="evidence" value="ECO:0007669"/>
    <property type="project" value="UniProtKB-KW"/>
</dbReference>
<evidence type="ECO:0000256" key="8">
    <source>
        <dbReference type="ARBA" id="ARBA00023136"/>
    </source>
</evidence>
<evidence type="ECO:0000259" key="11">
    <source>
        <dbReference type="PROSITE" id="PS51380"/>
    </source>
</evidence>
<dbReference type="Pfam" id="PF03124">
    <property type="entry name" value="EXS"/>
    <property type="match status" value="1"/>
</dbReference>
<dbReference type="PANTHER" id="PTHR10783:SF124">
    <property type="entry name" value="PHOSPHATE TRANSPORTER PHO1 HOMOLOG 9"/>
    <property type="match status" value="1"/>
</dbReference>
<feature type="transmembrane region" description="Helical" evidence="10">
    <location>
        <begin position="408"/>
        <end position="429"/>
    </location>
</feature>
<comment type="caution">
    <text evidence="13">The sequence shown here is derived from an EMBL/GenBank/DDBJ whole genome shotgun (WGS) entry which is preliminary data.</text>
</comment>
<evidence type="ECO:0000256" key="9">
    <source>
        <dbReference type="ARBA" id="ARBA00043939"/>
    </source>
</evidence>
<keyword evidence="8 10" id="KW-0472">Membrane</keyword>
<feature type="transmembrane region" description="Helical" evidence="10">
    <location>
        <begin position="325"/>
        <end position="347"/>
    </location>
</feature>
<evidence type="ECO:0000256" key="10">
    <source>
        <dbReference type="SAM" id="Phobius"/>
    </source>
</evidence>
<feature type="transmembrane region" description="Helical" evidence="10">
    <location>
        <begin position="449"/>
        <end position="470"/>
    </location>
</feature>
<feature type="transmembrane region" description="Helical" evidence="10">
    <location>
        <begin position="577"/>
        <end position="596"/>
    </location>
</feature>
<reference evidence="13" key="1">
    <citation type="submission" date="2019-12" db="EMBL/GenBank/DDBJ databases">
        <authorList>
            <person name="Scholes J."/>
        </authorList>
    </citation>
    <scope>NUCLEOTIDE SEQUENCE</scope>
</reference>
<dbReference type="GO" id="GO:0000822">
    <property type="term" value="F:inositol hexakisphosphate binding"/>
    <property type="evidence" value="ECO:0007669"/>
    <property type="project" value="TreeGrafter"/>
</dbReference>
<feature type="domain" description="SPX" evidence="12">
    <location>
        <begin position="1"/>
        <end position="274"/>
    </location>
</feature>
<evidence type="ECO:0000259" key="12">
    <source>
        <dbReference type="PROSITE" id="PS51382"/>
    </source>
</evidence>
<dbReference type="Proteomes" id="UP001153555">
    <property type="component" value="Unassembled WGS sequence"/>
</dbReference>
<comment type="function">
    <text evidence="9">May transport inorganic phosphate (Pi).</text>
</comment>
<evidence type="ECO:0000256" key="4">
    <source>
        <dbReference type="ARBA" id="ARBA00022475"/>
    </source>
</evidence>
<evidence type="ECO:0000256" key="2">
    <source>
        <dbReference type="ARBA" id="ARBA00009665"/>
    </source>
</evidence>
<keyword evidence="5" id="KW-0592">Phosphate transport</keyword>
<dbReference type="CDD" id="cd14476">
    <property type="entry name" value="SPX_PHO1_like"/>
    <property type="match status" value="1"/>
</dbReference>
<organism evidence="13 14">
    <name type="scientific">Striga hermonthica</name>
    <name type="common">Purple witchweed</name>
    <name type="synonym">Buchnera hermonthica</name>
    <dbReference type="NCBI Taxonomy" id="68872"/>
    <lineage>
        <taxon>Eukaryota</taxon>
        <taxon>Viridiplantae</taxon>
        <taxon>Streptophyta</taxon>
        <taxon>Embryophyta</taxon>
        <taxon>Tracheophyta</taxon>
        <taxon>Spermatophyta</taxon>
        <taxon>Magnoliopsida</taxon>
        <taxon>eudicotyledons</taxon>
        <taxon>Gunneridae</taxon>
        <taxon>Pentapetalae</taxon>
        <taxon>asterids</taxon>
        <taxon>lamiids</taxon>
        <taxon>Lamiales</taxon>
        <taxon>Orobanchaceae</taxon>
        <taxon>Buchnereae</taxon>
        <taxon>Striga</taxon>
    </lineage>
</organism>
<name>A0A9N7N8J6_STRHE</name>
<dbReference type="InterPro" id="IPR034092">
    <property type="entry name" value="PHO1_SPX"/>
</dbReference>
<evidence type="ECO:0000313" key="14">
    <source>
        <dbReference type="Proteomes" id="UP001153555"/>
    </source>
</evidence>